<organism evidence="4 5">
    <name type="scientific">Nesidiocoris tenuis</name>
    <dbReference type="NCBI Taxonomy" id="355587"/>
    <lineage>
        <taxon>Eukaryota</taxon>
        <taxon>Metazoa</taxon>
        <taxon>Ecdysozoa</taxon>
        <taxon>Arthropoda</taxon>
        <taxon>Hexapoda</taxon>
        <taxon>Insecta</taxon>
        <taxon>Pterygota</taxon>
        <taxon>Neoptera</taxon>
        <taxon>Paraneoptera</taxon>
        <taxon>Hemiptera</taxon>
        <taxon>Heteroptera</taxon>
        <taxon>Panheteroptera</taxon>
        <taxon>Cimicomorpha</taxon>
        <taxon>Miridae</taxon>
        <taxon>Dicyphina</taxon>
        <taxon>Nesidiocoris</taxon>
    </lineage>
</organism>
<dbReference type="PANTHER" id="PTHR47219:SF22">
    <property type="entry name" value="RAB-GAP TBC DOMAIN-CONTAINING PROTEIN"/>
    <property type="match status" value="1"/>
</dbReference>
<protein>
    <submittedName>
        <fullName evidence="4">TBC</fullName>
    </submittedName>
</protein>
<evidence type="ECO:0000256" key="2">
    <source>
        <dbReference type="SAM" id="MobiDB-lite"/>
    </source>
</evidence>
<keyword evidence="5" id="KW-1185">Reference proteome</keyword>
<evidence type="ECO:0000313" key="4">
    <source>
        <dbReference type="EMBL" id="BET00470.1"/>
    </source>
</evidence>
<dbReference type="Pfam" id="PF00566">
    <property type="entry name" value="RabGAP-TBC"/>
    <property type="match status" value="1"/>
</dbReference>
<dbReference type="Gene3D" id="1.10.472.80">
    <property type="entry name" value="Ypt/Rab-GAP domain of gyp1p, domain 3"/>
    <property type="match status" value="1"/>
</dbReference>
<feature type="compositionally biased region" description="Polar residues" evidence="2">
    <location>
        <begin position="42"/>
        <end position="53"/>
    </location>
</feature>
<feature type="region of interest" description="Disordered" evidence="2">
    <location>
        <begin position="20"/>
        <end position="98"/>
    </location>
</feature>
<evidence type="ECO:0000256" key="1">
    <source>
        <dbReference type="SAM" id="Coils"/>
    </source>
</evidence>
<gene>
    <name evidence="4" type="ORF">NTJ_13286</name>
</gene>
<feature type="compositionally biased region" description="Low complexity" evidence="2">
    <location>
        <begin position="73"/>
        <end position="84"/>
    </location>
</feature>
<feature type="domain" description="Rab-GAP TBC" evidence="3">
    <location>
        <begin position="192"/>
        <end position="377"/>
    </location>
</feature>
<dbReference type="PANTHER" id="PTHR47219">
    <property type="entry name" value="RAB GTPASE-ACTIVATING PROTEIN 1-LIKE"/>
    <property type="match status" value="1"/>
</dbReference>
<dbReference type="PROSITE" id="PS50086">
    <property type="entry name" value="TBC_RABGAP"/>
    <property type="match status" value="1"/>
</dbReference>
<dbReference type="SMART" id="SM00164">
    <property type="entry name" value="TBC"/>
    <property type="match status" value="1"/>
</dbReference>
<accession>A0ABN7BA20</accession>
<feature type="coiled-coil region" evidence="1">
    <location>
        <begin position="577"/>
        <end position="604"/>
    </location>
</feature>
<feature type="region of interest" description="Disordered" evidence="2">
    <location>
        <begin position="124"/>
        <end position="162"/>
    </location>
</feature>
<name>A0ABN7BA20_9HEMI</name>
<sequence>MVFGGITFRWTRFKSRGERAWEGNDGIGGVKGAMVASEPGECNNNTTSSGEQQQPPPAAVTGSSDRPQPPPLAAAVSGVPASASEGPSEGQTPTPSPASAEELALLAKLEEANRLIETDVKSLNSISNNSGHSRKSSDTSQISLTSGTSSLQERERNEDGEEDNWTVWGRIANDWDSYKKKSSYIKEMVRKGIPHHFRGIVWQLLCDAHNSPEKDQFAEYIKATSACEKVIRRDIARTYPEHELFKEKDGVGQESLFNVMKAYSLHDREVGYCQGSGFIVGLLLMLMPEEEAFAVFVKLMKDYRMRDMFKPSMAELGLCMYQLENLVQELMPDLHNHFNSQSFHTSMYASSWFLTLFTTALALPTACRIIDVFLSEGMEIIFKVALALLQMGKEDLLCLDMEGMLKFFQKELPQRADSDPEAVMNLAYNVKFSTKRMQKLKKEYTVMKTKEQEDMVELRRLRQENRLLKQRVELLEAESSELAQRLVRGQVSRAEEEETTFVVQRELQALRMVHLQTSHQLEVAQEEIRNLSLVIEENQNSSQNSLEEIVAKKEQLCQKEEMVRCLQEELFKVRLREAENDATIRDLKSKMQDLEQDKKTLRESTVDDSVAHLQEELAAVKMREVEANTSLKDLRQRVVDISVQWQRHLQDHKPDPPPGPESTPKKIVGMFRGTGEIQRLEEELMASRLKEMEAVMELKEAKLKVMELETQNQVSGNQLKRQTEEIKRLCSKVEDAEMKIKEMAAKCRDHLNKYSDLESKMKDELMMARIRDAESSQLVAELTQKISRLETKNSEMAAEGELRSHIDDSEKVRELQERLGDMKAEILRLKAVNHRYSLTRQMASVDTESEHDNDADLHIRIDS</sequence>
<dbReference type="SUPFAM" id="SSF47923">
    <property type="entry name" value="Ypt/Rab-GAP domain of gyp1p"/>
    <property type="match status" value="2"/>
</dbReference>
<feature type="coiled-coil region" evidence="1">
    <location>
        <begin position="689"/>
        <end position="832"/>
    </location>
</feature>
<dbReference type="EMBL" id="AP028919">
    <property type="protein sequence ID" value="BET00470.1"/>
    <property type="molecule type" value="Genomic_DNA"/>
</dbReference>
<dbReference type="Gene3D" id="1.10.10.750">
    <property type="entry name" value="Ypt/Rab-GAP domain of gyp1p, domain 1"/>
    <property type="match status" value="1"/>
</dbReference>
<evidence type="ECO:0000313" key="5">
    <source>
        <dbReference type="Proteomes" id="UP001307889"/>
    </source>
</evidence>
<dbReference type="InterPro" id="IPR035969">
    <property type="entry name" value="Rab-GAP_TBC_sf"/>
</dbReference>
<feature type="compositionally biased region" description="Basic and acidic residues" evidence="2">
    <location>
        <begin position="848"/>
        <end position="863"/>
    </location>
</feature>
<feature type="coiled-coil region" evidence="1">
    <location>
        <begin position="458"/>
        <end position="485"/>
    </location>
</feature>
<dbReference type="InterPro" id="IPR050302">
    <property type="entry name" value="Rab_GAP_TBC_domain"/>
</dbReference>
<reference evidence="4 5" key="1">
    <citation type="submission" date="2023-09" db="EMBL/GenBank/DDBJ databases">
        <title>Nesidiocoris tenuis whole genome shotgun sequence.</title>
        <authorList>
            <person name="Shibata T."/>
            <person name="Shimoda M."/>
            <person name="Kobayashi T."/>
            <person name="Uehara T."/>
        </authorList>
    </citation>
    <scope>NUCLEOTIDE SEQUENCE [LARGE SCALE GENOMIC DNA]</scope>
    <source>
        <strain evidence="4 5">Japan</strain>
    </source>
</reference>
<dbReference type="InterPro" id="IPR000195">
    <property type="entry name" value="Rab-GAP-TBC_dom"/>
</dbReference>
<feature type="region of interest" description="Disordered" evidence="2">
    <location>
        <begin position="844"/>
        <end position="863"/>
    </location>
</feature>
<proteinExistence type="predicted"/>
<dbReference type="Gene3D" id="1.10.8.270">
    <property type="entry name" value="putative rabgap domain of human tbc1 domain family member 14 like domains"/>
    <property type="match status" value="1"/>
</dbReference>
<evidence type="ECO:0000259" key="3">
    <source>
        <dbReference type="PROSITE" id="PS50086"/>
    </source>
</evidence>
<keyword evidence="1" id="KW-0175">Coiled coil</keyword>
<feature type="compositionally biased region" description="Polar residues" evidence="2">
    <location>
        <begin position="138"/>
        <end position="151"/>
    </location>
</feature>
<dbReference type="Proteomes" id="UP001307889">
    <property type="component" value="Chromosome 11"/>
</dbReference>